<dbReference type="AlphaFoldDB" id="G3GU74"/>
<feature type="compositionally biased region" description="Low complexity" evidence="1">
    <location>
        <begin position="17"/>
        <end position="33"/>
    </location>
</feature>
<name>G3GU74_CRIGR</name>
<sequence length="58" mass="6268">MAYTGPSTRNQATFGTSRASSSSHVSKQSKTGSTHSTRKKLATGSEDQWYSTRVALFP</sequence>
<protein>
    <submittedName>
        <fullName evidence="2">Uncharacterized protein</fullName>
    </submittedName>
</protein>
<dbReference type="Proteomes" id="UP000001075">
    <property type="component" value="Unassembled WGS sequence"/>
</dbReference>
<feature type="region of interest" description="Disordered" evidence="1">
    <location>
        <begin position="1"/>
        <end position="45"/>
    </location>
</feature>
<proteinExistence type="predicted"/>
<evidence type="ECO:0000256" key="1">
    <source>
        <dbReference type="SAM" id="MobiDB-lite"/>
    </source>
</evidence>
<organism evidence="2 3">
    <name type="scientific">Cricetulus griseus</name>
    <name type="common">Chinese hamster</name>
    <name type="synonym">Cricetulus barabensis griseus</name>
    <dbReference type="NCBI Taxonomy" id="10029"/>
    <lineage>
        <taxon>Eukaryota</taxon>
        <taxon>Metazoa</taxon>
        <taxon>Chordata</taxon>
        <taxon>Craniata</taxon>
        <taxon>Vertebrata</taxon>
        <taxon>Euteleostomi</taxon>
        <taxon>Mammalia</taxon>
        <taxon>Eutheria</taxon>
        <taxon>Euarchontoglires</taxon>
        <taxon>Glires</taxon>
        <taxon>Rodentia</taxon>
        <taxon>Myomorpha</taxon>
        <taxon>Muroidea</taxon>
        <taxon>Cricetidae</taxon>
        <taxon>Cricetinae</taxon>
        <taxon>Cricetulus</taxon>
    </lineage>
</organism>
<gene>
    <name evidence="2" type="ORF">I79_001226</name>
</gene>
<evidence type="ECO:0000313" key="3">
    <source>
        <dbReference type="Proteomes" id="UP000001075"/>
    </source>
</evidence>
<dbReference type="EMBL" id="JH000026">
    <property type="protein sequence ID" value="EGV93155.1"/>
    <property type="molecule type" value="Genomic_DNA"/>
</dbReference>
<evidence type="ECO:0000313" key="2">
    <source>
        <dbReference type="EMBL" id="EGV93155.1"/>
    </source>
</evidence>
<dbReference type="InParanoid" id="G3GU74"/>
<feature type="compositionally biased region" description="Polar residues" evidence="1">
    <location>
        <begin position="1"/>
        <end position="16"/>
    </location>
</feature>
<reference evidence="3" key="1">
    <citation type="journal article" date="2011" name="Nat. Biotechnol.">
        <title>The genomic sequence of the Chinese hamster ovary (CHO)-K1 cell line.</title>
        <authorList>
            <person name="Xu X."/>
            <person name="Nagarajan H."/>
            <person name="Lewis N.E."/>
            <person name="Pan S."/>
            <person name="Cai Z."/>
            <person name="Liu X."/>
            <person name="Chen W."/>
            <person name="Xie M."/>
            <person name="Wang W."/>
            <person name="Hammond S."/>
            <person name="Andersen M.R."/>
            <person name="Neff N."/>
            <person name="Passarelli B."/>
            <person name="Koh W."/>
            <person name="Fan H.C."/>
            <person name="Wang J."/>
            <person name="Gui Y."/>
            <person name="Lee K.H."/>
            <person name="Betenbaugh M.J."/>
            <person name="Quake S.R."/>
            <person name="Famili I."/>
            <person name="Palsson B.O."/>
            <person name="Wang J."/>
        </authorList>
    </citation>
    <scope>NUCLEOTIDE SEQUENCE [LARGE SCALE GENOMIC DNA]</scope>
    <source>
        <strain evidence="3">CHO K1 cell line</strain>
    </source>
</reference>
<accession>G3GU74</accession>